<evidence type="ECO:0000313" key="2">
    <source>
        <dbReference type="Proteomes" id="UP000473681"/>
    </source>
</evidence>
<dbReference type="RefSeq" id="WP_053342126.1">
    <property type="nucleotide sequence ID" value="NZ_LFPD01000034.1"/>
</dbReference>
<gene>
    <name evidence="1" type="ORF">FDB51_07850</name>
</gene>
<dbReference type="EMBL" id="SWVK01000009">
    <property type="protein sequence ID" value="NFN35042.1"/>
    <property type="molecule type" value="Genomic_DNA"/>
</dbReference>
<name>A0A846K011_CLOBO</name>
<evidence type="ECO:0000313" key="1">
    <source>
        <dbReference type="EMBL" id="NFN35042.1"/>
    </source>
</evidence>
<dbReference type="Proteomes" id="UP000473681">
    <property type="component" value="Unassembled WGS sequence"/>
</dbReference>
<reference evidence="1 2" key="1">
    <citation type="submission" date="2019-04" db="EMBL/GenBank/DDBJ databases">
        <title>Genome sequencing of Clostridium botulinum Groups I-IV and Clostridium butyricum.</title>
        <authorList>
            <person name="Brunt J."/>
            <person name="Van Vliet A.H.M."/>
            <person name="Stringer S.C."/>
            <person name="Carter A.T."/>
            <person name="Peck M.W."/>
        </authorList>
    </citation>
    <scope>NUCLEOTIDE SEQUENCE [LARGE SCALE GENOMIC DNA]</scope>
    <source>
        <strain evidence="1 2">CB-K-33E</strain>
    </source>
</reference>
<proteinExistence type="predicted"/>
<dbReference type="OrthoDB" id="1683428at2"/>
<comment type="caution">
    <text evidence="1">The sequence shown here is derived from an EMBL/GenBank/DDBJ whole genome shotgun (WGS) entry which is preliminary data.</text>
</comment>
<dbReference type="AlphaFoldDB" id="A0A846K011"/>
<organism evidence="1 2">
    <name type="scientific">Clostridium botulinum</name>
    <dbReference type="NCBI Taxonomy" id="1491"/>
    <lineage>
        <taxon>Bacteria</taxon>
        <taxon>Bacillati</taxon>
        <taxon>Bacillota</taxon>
        <taxon>Clostridia</taxon>
        <taxon>Eubacteriales</taxon>
        <taxon>Clostridiaceae</taxon>
        <taxon>Clostridium</taxon>
    </lineage>
</organism>
<protein>
    <submittedName>
        <fullName evidence="1">Uncharacterized protein</fullName>
    </submittedName>
</protein>
<sequence>MAKLKAKKIIDVINKGISANPTEINIKQIKKKEVDGAFEKIETVKKLNVIIYLDDNSNKVVIDSKTQGTSYISNKYKMLADKDADIEANPKEAIKFKCLEGNMKIEATYPIVVENIVCGYLCDLERYD</sequence>
<accession>A0A846K011</accession>